<feature type="domain" description="Beta-lactamase-related" evidence="2">
    <location>
        <begin position="143"/>
        <end position="441"/>
    </location>
</feature>
<dbReference type="AlphaFoldDB" id="A0A918QYG3"/>
<sequence>MKIFKKIIYISTLGLFILACNSKERKEDKSGKAVTPMTETKNKIKPKQERTPIEAFKKGFTTQQLEEFRANYTLPYLLSGGDASVWWSMRTSEVMQTAILPVRQPTMPLEENLNSEVGKIKAETKNFGTISLDEFMVHPESYAAAFIVIRKGQVVYETYPGMNPWDSHVWMSSAKPIASLMVDLLIDEGKIDQEKTMGEHMPEFIDTGWADIKVIDVLDMTPGLNSEENDETRADPNSIASRLFLAEFGIEYNGKHEAVVDVLKDAKSVGPPGTKLEYGSPTTEMLVLLCEAVTGVPFAQLVSENVWSKVGADAPLNLHLSPGGVAATHGVVSSRLRDFARFGMLYTPSWDKISTEQIVTPDIIERIRNGARGRDFFRNGFDGPVFVSRLNNDDIISNSRQWDGVWEDGDIWKSGLQSQAIYVSPDRDLVICAFSTNAPDDSVHRFLRPIATSGLFDE</sequence>
<reference evidence="3" key="1">
    <citation type="journal article" date="2014" name="Int. J. Syst. Evol. Microbiol.">
        <title>Complete genome sequence of Corynebacterium casei LMG S-19264T (=DSM 44701T), isolated from a smear-ripened cheese.</title>
        <authorList>
            <consortium name="US DOE Joint Genome Institute (JGI-PGF)"/>
            <person name="Walter F."/>
            <person name="Albersmeier A."/>
            <person name="Kalinowski J."/>
            <person name="Ruckert C."/>
        </authorList>
    </citation>
    <scope>NUCLEOTIDE SEQUENCE</scope>
    <source>
        <strain evidence="3">KCTC 12710</strain>
    </source>
</reference>
<gene>
    <name evidence="3" type="ORF">GCM10007028_09730</name>
</gene>
<dbReference type="InterPro" id="IPR012338">
    <property type="entry name" value="Beta-lactam/transpept-like"/>
</dbReference>
<evidence type="ECO:0000259" key="2">
    <source>
        <dbReference type="Pfam" id="PF00144"/>
    </source>
</evidence>
<dbReference type="PANTHER" id="PTHR43283">
    <property type="entry name" value="BETA-LACTAMASE-RELATED"/>
    <property type="match status" value="1"/>
</dbReference>
<accession>A0A918QYG3</accession>
<comment type="caution">
    <text evidence="3">The sequence shown here is derived from an EMBL/GenBank/DDBJ whole genome shotgun (WGS) entry which is preliminary data.</text>
</comment>
<dbReference type="InterPro" id="IPR050789">
    <property type="entry name" value="Diverse_Enzym_Activities"/>
</dbReference>
<evidence type="ECO:0000313" key="3">
    <source>
        <dbReference type="EMBL" id="GGZ74462.1"/>
    </source>
</evidence>
<dbReference type="Gene3D" id="3.40.710.10">
    <property type="entry name" value="DD-peptidase/beta-lactamase superfamily"/>
    <property type="match status" value="1"/>
</dbReference>
<dbReference type="EMBL" id="BMWZ01000002">
    <property type="protein sequence ID" value="GGZ74462.1"/>
    <property type="molecule type" value="Genomic_DNA"/>
</dbReference>
<reference evidence="3" key="2">
    <citation type="submission" date="2020-09" db="EMBL/GenBank/DDBJ databases">
        <authorList>
            <person name="Sun Q."/>
            <person name="Kim S."/>
        </authorList>
    </citation>
    <scope>NUCLEOTIDE SEQUENCE</scope>
    <source>
        <strain evidence="3">KCTC 12710</strain>
    </source>
</reference>
<protein>
    <recommendedName>
        <fullName evidence="2">Beta-lactamase-related domain-containing protein</fullName>
    </recommendedName>
</protein>
<feature type="region of interest" description="Disordered" evidence="1">
    <location>
        <begin position="28"/>
        <end position="47"/>
    </location>
</feature>
<dbReference type="Pfam" id="PF00144">
    <property type="entry name" value="Beta-lactamase"/>
    <property type="match status" value="1"/>
</dbReference>
<dbReference type="PANTHER" id="PTHR43283:SF7">
    <property type="entry name" value="BETA-LACTAMASE-RELATED DOMAIN-CONTAINING PROTEIN"/>
    <property type="match status" value="1"/>
</dbReference>
<evidence type="ECO:0000313" key="4">
    <source>
        <dbReference type="Proteomes" id="UP000636004"/>
    </source>
</evidence>
<keyword evidence="4" id="KW-1185">Reference proteome</keyword>
<dbReference type="RefSeq" id="WP_189359651.1">
    <property type="nucleotide sequence ID" value="NZ_BMWZ01000002.1"/>
</dbReference>
<proteinExistence type="predicted"/>
<dbReference type="PROSITE" id="PS51257">
    <property type="entry name" value="PROKAR_LIPOPROTEIN"/>
    <property type="match status" value="1"/>
</dbReference>
<organism evidence="3 4">
    <name type="scientific">Algibacter mikhailovii</name>
    <dbReference type="NCBI Taxonomy" id="425498"/>
    <lineage>
        <taxon>Bacteria</taxon>
        <taxon>Pseudomonadati</taxon>
        <taxon>Bacteroidota</taxon>
        <taxon>Flavobacteriia</taxon>
        <taxon>Flavobacteriales</taxon>
        <taxon>Flavobacteriaceae</taxon>
        <taxon>Algibacter</taxon>
    </lineage>
</organism>
<dbReference type="Proteomes" id="UP000636004">
    <property type="component" value="Unassembled WGS sequence"/>
</dbReference>
<name>A0A918QYG3_9FLAO</name>
<evidence type="ECO:0000256" key="1">
    <source>
        <dbReference type="SAM" id="MobiDB-lite"/>
    </source>
</evidence>
<dbReference type="SUPFAM" id="SSF56601">
    <property type="entry name" value="beta-lactamase/transpeptidase-like"/>
    <property type="match status" value="1"/>
</dbReference>
<dbReference type="InterPro" id="IPR001466">
    <property type="entry name" value="Beta-lactam-related"/>
</dbReference>